<dbReference type="EMBL" id="PKPP01011296">
    <property type="protein sequence ID" value="PWA44402.1"/>
    <property type="molecule type" value="Genomic_DNA"/>
</dbReference>
<comment type="caution">
    <text evidence="4">The sequence shown here is derived from an EMBL/GenBank/DDBJ whole genome shotgun (WGS) entry which is preliminary data.</text>
</comment>
<feature type="transmembrane region" description="Helical" evidence="2">
    <location>
        <begin position="12"/>
        <end position="37"/>
    </location>
</feature>
<dbReference type="GO" id="GO:0016787">
    <property type="term" value="F:hydrolase activity"/>
    <property type="evidence" value="ECO:0007669"/>
    <property type="project" value="UniProtKB-KW"/>
</dbReference>
<reference evidence="4 5" key="1">
    <citation type="journal article" date="2018" name="Mol. Plant">
        <title>The genome of Artemisia annua provides insight into the evolution of Asteraceae family and artemisinin biosynthesis.</title>
        <authorList>
            <person name="Shen Q."/>
            <person name="Zhang L."/>
            <person name="Liao Z."/>
            <person name="Wang S."/>
            <person name="Yan T."/>
            <person name="Shi P."/>
            <person name="Liu M."/>
            <person name="Fu X."/>
            <person name="Pan Q."/>
            <person name="Wang Y."/>
            <person name="Lv Z."/>
            <person name="Lu X."/>
            <person name="Zhang F."/>
            <person name="Jiang W."/>
            <person name="Ma Y."/>
            <person name="Chen M."/>
            <person name="Hao X."/>
            <person name="Li L."/>
            <person name="Tang Y."/>
            <person name="Lv G."/>
            <person name="Zhou Y."/>
            <person name="Sun X."/>
            <person name="Brodelius P.E."/>
            <person name="Rose J.K.C."/>
            <person name="Tang K."/>
        </authorList>
    </citation>
    <scope>NUCLEOTIDE SEQUENCE [LARGE SCALE GENOMIC DNA]</scope>
    <source>
        <strain evidence="5">cv. Huhao1</strain>
        <tissue evidence="4">Leaf</tissue>
    </source>
</reference>
<evidence type="ECO:0000256" key="2">
    <source>
        <dbReference type="SAM" id="Phobius"/>
    </source>
</evidence>
<dbReference type="AlphaFoldDB" id="A0A2U1L5Y8"/>
<dbReference type="Pfam" id="PF14363">
    <property type="entry name" value="AAA_assoc"/>
    <property type="match status" value="1"/>
</dbReference>
<sequence>MSSKTKSKLPIAQTFISTIGSIVATAMLVCSVARGYLPPEVQGYLYLSFLNLINKFSTHLTVIIYESESFMTNQVYNAAELYLSARLAADVRRLKVPKTPNQNNIQLTLDSNEEFTDTYNGVKFYWSLVSQNSQPVKKIIIWSPIFGTHVSS</sequence>
<keyword evidence="1" id="KW-0378">Hydrolase</keyword>
<keyword evidence="2" id="KW-1133">Transmembrane helix</keyword>
<keyword evidence="2" id="KW-0472">Membrane</keyword>
<evidence type="ECO:0000256" key="1">
    <source>
        <dbReference type="ARBA" id="ARBA00022801"/>
    </source>
</evidence>
<evidence type="ECO:0000313" key="5">
    <source>
        <dbReference type="Proteomes" id="UP000245207"/>
    </source>
</evidence>
<evidence type="ECO:0000313" key="4">
    <source>
        <dbReference type="EMBL" id="PWA44402.1"/>
    </source>
</evidence>
<dbReference type="InterPro" id="IPR025753">
    <property type="entry name" value="AAA_N_dom"/>
</dbReference>
<dbReference type="STRING" id="35608.A0A2U1L5Y8"/>
<protein>
    <submittedName>
        <fullName evidence="4">AAA+ ATPase domain-containing protein</fullName>
    </submittedName>
</protein>
<dbReference type="PANTHER" id="PTHR23070">
    <property type="entry name" value="BCS1 AAA-TYPE ATPASE"/>
    <property type="match status" value="1"/>
</dbReference>
<keyword evidence="2" id="KW-0812">Transmembrane</keyword>
<proteinExistence type="predicted"/>
<name>A0A2U1L5Y8_ARTAN</name>
<organism evidence="4 5">
    <name type="scientific">Artemisia annua</name>
    <name type="common">Sweet wormwood</name>
    <dbReference type="NCBI Taxonomy" id="35608"/>
    <lineage>
        <taxon>Eukaryota</taxon>
        <taxon>Viridiplantae</taxon>
        <taxon>Streptophyta</taxon>
        <taxon>Embryophyta</taxon>
        <taxon>Tracheophyta</taxon>
        <taxon>Spermatophyta</taxon>
        <taxon>Magnoliopsida</taxon>
        <taxon>eudicotyledons</taxon>
        <taxon>Gunneridae</taxon>
        <taxon>Pentapetalae</taxon>
        <taxon>asterids</taxon>
        <taxon>campanulids</taxon>
        <taxon>Asterales</taxon>
        <taxon>Asteraceae</taxon>
        <taxon>Asteroideae</taxon>
        <taxon>Anthemideae</taxon>
        <taxon>Artemisiinae</taxon>
        <taxon>Artemisia</taxon>
    </lineage>
</organism>
<accession>A0A2U1L5Y8</accession>
<dbReference type="InterPro" id="IPR050747">
    <property type="entry name" value="Mitochondrial_chaperone_BCS1"/>
</dbReference>
<dbReference type="Proteomes" id="UP000245207">
    <property type="component" value="Unassembled WGS sequence"/>
</dbReference>
<dbReference type="OrthoDB" id="10251412at2759"/>
<keyword evidence="5" id="KW-1185">Reference proteome</keyword>
<feature type="domain" description="AAA-type ATPase N-terminal" evidence="3">
    <location>
        <begin position="37"/>
        <end position="129"/>
    </location>
</feature>
<evidence type="ECO:0000259" key="3">
    <source>
        <dbReference type="Pfam" id="PF14363"/>
    </source>
</evidence>
<gene>
    <name evidence="4" type="ORF">CTI12_AA526720</name>
</gene>